<name>E4V0E7_ARTGP</name>
<sequence>MNGKDQPPEMHKQGVDEKRERKRHTATRNDCQYGPVPHQQPMTESADARGLSRNFKPIQLNLGSTGRKKTEVNRNAAPSANIAAKKKRIKEKKKENERERENRGERKSASPTNRAGEPKDDRLSLMSIGLQARLQYGVRTQSANFRPF</sequence>
<feature type="compositionally biased region" description="Basic and acidic residues" evidence="1">
    <location>
        <begin position="92"/>
        <end position="108"/>
    </location>
</feature>
<evidence type="ECO:0000313" key="3">
    <source>
        <dbReference type="Proteomes" id="UP000002669"/>
    </source>
</evidence>
<accession>E4V0E7</accession>
<feature type="region of interest" description="Disordered" evidence="1">
    <location>
        <begin position="1"/>
        <end position="126"/>
    </location>
</feature>
<organism evidence="3">
    <name type="scientific">Arthroderma gypseum (strain ATCC MYA-4604 / CBS 118893)</name>
    <name type="common">Microsporum gypseum</name>
    <dbReference type="NCBI Taxonomy" id="535722"/>
    <lineage>
        <taxon>Eukaryota</taxon>
        <taxon>Fungi</taxon>
        <taxon>Dikarya</taxon>
        <taxon>Ascomycota</taxon>
        <taxon>Pezizomycotina</taxon>
        <taxon>Eurotiomycetes</taxon>
        <taxon>Eurotiomycetidae</taxon>
        <taxon>Onygenales</taxon>
        <taxon>Arthrodermataceae</taxon>
        <taxon>Nannizzia</taxon>
    </lineage>
</organism>
<dbReference type="EMBL" id="DS989826">
    <property type="protein sequence ID" value="EFR03084.1"/>
    <property type="molecule type" value="Genomic_DNA"/>
</dbReference>
<reference evidence="3" key="1">
    <citation type="journal article" date="2012" name="MBio">
        <title>Comparative genome analysis of Trichophyton rubrum and related dermatophytes reveals candidate genes involved in infection.</title>
        <authorList>
            <person name="Martinez D.A."/>
            <person name="Oliver B.G."/>
            <person name="Graeser Y."/>
            <person name="Goldberg J.M."/>
            <person name="Li W."/>
            <person name="Martinez-Rossi N.M."/>
            <person name="Monod M."/>
            <person name="Shelest E."/>
            <person name="Barton R.C."/>
            <person name="Birch E."/>
            <person name="Brakhage A.A."/>
            <person name="Chen Z."/>
            <person name="Gurr S.J."/>
            <person name="Heiman D."/>
            <person name="Heitman J."/>
            <person name="Kosti I."/>
            <person name="Rossi A."/>
            <person name="Saif S."/>
            <person name="Samalova M."/>
            <person name="Saunders C.W."/>
            <person name="Shea T."/>
            <person name="Summerbell R.C."/>
            <person name="Xu J."/>
            <person name="Young S."/>
            <person name="Zeng Q."/>
            <person name="Birren B.W."/>
            <person name="Cuomo C.A."/>
            <person name="White T.C."/>
        </authorList>
    </citation>
    <scope>NUCLEOTIDE SEQUENCE [LARGE SCALE GENOMIC DNA]</scope>
    <source>
        <strain evidence="3">ATCC MYA-4604 / CBS 118893</strain>
    </source>
</reference>
<dbReference type="AlphaFoldDB" id="E4V0E7"/>
<feature type="compositionally biased region" description="Basic and acidic residues" evidence="1">
    <location>
        <begin position="1"/>
        <end position="19"/>
    </location>
</feature>
<evidence type="ECO:0000256" key="1">
    <source>
        <dbReference type="SAM" id="MobiDB-lite"/>
    </source>
</evidence>
<keyword evidence="3" id="KW-1185">Reference proteome</keyword>
<dbReference type="VEuPathDB" id="FungiDB:MGYG_09111"/>
<proteinExistence type="predicted"/>
<protein>
    <submittedName>
        <fullName evidence="2">Uncharacterized protein</fullName>
    </submittedName>
</protein>
<dbReference type="InParanoid" id="E4V0E7"/>
<dbReference type="RefSeq" id="XP_003171538.1">
    <property type="nucleotide sequence ID" value="XM_003171490.1"/>
</dbReference>
<gene>
    <name evidence="2" type="ORF">MGYG_09111</name>
</gene>
<dbReference type="Proteomes" id="UP000002669">
    <property type="component" value="Unassembled WGS sequence"/>
</dbReference>
<dbReference type="GeneID" id="10026790"/>
<dbReference type="HOGENOM" id="CLU_1758374_0_0_1"/>
<evidence type="ECO:0000313" key="2">
    <source>
        <dbReference type="EMBL" id="EFR03084.1"/>
    </source>
</evidence>